<evidence type="ECO:0000313" key="8">
    <source>
        <dbReference type="EMBL" id="OIQ81309.1"/>
    </source>
</evidence>
<dbReference type="Pfam" id="PF00953">
    <property type="entry name" value="Glycos_transf_4"/>
    <property type="match status" value="1"/>
</dbReference>
<evidence type="ECO:0000256" key="1">
    <source>
        <dbReference type="ARBA" id="ARBA00004651"/>
    </source>
</evidence>
<keyword evidence="3 8" id="KW-0808">Transferase</keyword>
<dbReference type="GO" id="GO:0036380">
    <property type="term" value="F:UDP-N-acetylglucosamine-undecaprenyl-phosphate N-acetylglucosaminephosphotransferase activity"/>
    <property type="evidence" value="ECO:0007669"/>
    <property type="project" value="UniProtKB-EC"/>
</dbReference>
<dbReference type="GO" id="GO:0071555">
    <property type="term" value="P:cell wall organization"/>
    <property type="evidence" value="ECO:0007669"/>
    <property type="project" value="TreeGrafter"/>
</dbReference>
<protein>
    <submittedName>
        <fullName evidence="8">Putative undecaprenyl-phosphate N-acetylglucosaminyl 1-phosphate transferase</fullName>
        <ecNumber evidence="8">2.7.8.33</ecNumber>
    </submittedName>
</protein>
<dbReference type="PANTHER" id="PTHR22926">
    <property type="entry name" value="PHOSPHO-N-ACETYLMURAMOYL-PENTAPEPTIDE-TRANSFERASE"/>
    <property type="match status" value="1"/>
</dbReference>
<dbReference type="PANTHER" id="PTHR22926:SF3">
    <property type="entry name" value="UNDECAPRENYL-PHOSPHATE ALPHA-N-ACETYLGLUCOSAMINYL 1-PHOSPHATE TRANSFERASE"/>
    <property type="match status" value="1"/>
</dbReference>
<dbReference type="GO" id="GO:0005886">
    <property type="term" value="C:plasma membrane"/>
    <property type="evidence" value="ECO:0007669"/>
    <property type="project" value="UniProtKB-SubCell"/>
</dbReference>
<gene>
    <name evidence="8" type="primary">tagO_7</name>
    <name evidence="8" type="ORF">GALL_369250</name>
</gene>
<dbReference type="GO" id="GO:0044038">
    <property type="term" value="P:cell wall macromolecule biosynthetic process"/>
    <property type="evidence" value="ECO:0007669"/>
    <property type="project" value="TreeGrafter"/>
</dbReference>
<feature type="transmembrane region" description="Helical" evidence="7">
    <location>
        <begin position="141"/>
        <end position="160"/>
    </location>
</feature>
<evidence type="ECO:0000256" key="3">
    <source>
        <dbReference type="ARBA" id="ARBA00022679"/>
    </source>
</evidence>
<feature type="transmembrane region" description="Helical" evidence="7">
    <location>
        <begin position="244"/>
        <end position="270"/>
    </location>
</feature>
<feature type="transmembrane region" description="Helical" evidence="7">
    <location>
        <begin position="81"/>
        <end position="101"/>
    </location>
</feature>
<feature type="transmembrane region" description="Helical" evidence="7">
    <location>
        <begin position="54"/>
        <end position="75"/>
    </location>
</feature>
<keyword evidence="6 7" id="KW-0472">Membrane</keyword>
<keyword evidence="4 7" id="KW-0812">Transmembrane</keyword>
<evidence type="ECO:0000256" key="5">
    <source>
        <dbReference type="ARBA" id="ARBA00022989"/>
    </source>
</evidence>
<accession>A0A1J5QZJ4</accession>
<proteinExistence type="predicted"/>
<reference evidence="8" key="1">
    <citation type="submission" date="2016-10" db="EMBL/GenBank/DDBJ databases">
        <title>Sequence of Gallionella enrichment culture.</title>
        <authorList>
            <person name="Poehlein A."/>
            <person name="Muehling M."/>
            <person name="Daniel R."/>
        </authorList>
    </citation>
    <scope>NUCLEOTIDE SEQUENCE</scope>
</reference>
<feature type="transmembrane region" description="Helical" evidence="7">
    <location>
        <begin position="291"/>
        <end position="314"/>
    </location>
</feature>
<dbReference type="GO" id="GO:0009103">
    <property type="term" value="P:lipopolysaccharide biosynthetic process"/>
    <property type="evidence" value="ECO:0007669"/>
    <property type="project" value="TreeGrafter"/>
</dbReference>
<feature type="transmembrane region" description="Helical" evidence="7">
    <location>
        <begin position="167"/>
        <end position="185"/>
    </location>
</feature>
<keyword evidence="5 7" id="KW-1133">Transmembrane helix</keyword>
<dbReference type="EC" id="2.7.8.33" evidence="8"/>
<feature type="transmembrane region" description="Helical" evidence="7">
    <location>
        <begin position="113"/>
        <end position="135"/>
    </location>
</feature>
<dbReference type="CDD" id="cd06853">
    <property type="entry name" value="GT_WecA_like"/>
    <property type="match status" value="1"/>
</dbReference>
<feature type="transmembrane region" description="Helical" evidence="7">
    <location>
        <begin position="191"/>
        <end position="210"/>
    </location>
</feature>
<organism evidence="8">
    <name type="scientific">mine drainage metagenome</name>
    <dbReference type="NCBI Taxonomy" id="410659"/>
    <lineage>
        <taxon>unclassified sequences</taxon>
        <taxon>metagenomes</taxon>
        <taxon>ecological metagenomes</taxon>
    </lineage>
</organism>
<evidence type="ECO:0000256" key="6">
    <source>
        <dbReference type="ARBA" id="ARBA00023136"/>
    </source>
</evidence>
<comment type="subcellular location">
    <subcellularLocation>
        <location evidence="1">Cell membrane</location>
        <topology evidence="1">Multi-pass membrane protein</topology>
    </subcellularLocation>
</comment>
<dbReference type="InterPro" id="IPR000715">
    <property type="entry name" value="Glycosyl_transferase_4"/>
</dbReference>
<sequence length="324" mass="33779">MHLSYLNYLLAFAASFGIVVSATPLFRTLALSRGILDGPDGPDGRKRQIQPIPYLGGLAIAIGFTVVVIGGAVTLRPLSANGWLAAGVILPALGLGIIGLLDDLRGLGVRSRFAAQTMAAIITATISISLGTSASLFGNRYLDSIVTIFWVIGITNAINLLDNMDGLAGGSVAISALGFFAIAALNGQYLVAALSVALTGACLGFLWHNWNPATIYMGDSGALFLGFMLAVIAVRLHFPSHSHLSAFVARILILALPIVDTSIVVVSRLWRGVSPFQGGRDHLSHRLANRGYSVTSSVLILFGLAALSTLAGVIGGVNLFGVGW</sequence>
<feature type="transmembrane region" description="Helical" evidence="7">
    <location>
        <begin position="6"/>
        <end position="26"/>
    </location>
</feature>
<evidence type="ECO:0000256" key="2">
    <source>
        <dbReference type="ARBA" id="ARBA00022475"/>
    </source>
</evidence>
<dbReference type="EMBL" id="MLJW01000941">
    <property type="protein sequence ID" value="OIQ81309.1"/>
    <property type="molecule type" value="Genomic_DNA"/>
</dbReference>
<comment type="caution">
    <text evidence="8">The sequence shown here is derived from an EMBL/GenBank/DDBJ whole genome shotgun (WGS) entry which is preliminary data.</text>
</comment>
<dbReference type="AlphaFoldDB" id="A0A1J5QZJ4"/>
<name>A0A1J5QZJ4_9ZZZZ</name>
<keyword evidence="2" id="KW-1003">Cell membrane</keyword>
<feature type="transmembrane region" description="Helical" evidence="7">
    <location>
        <begin position="222"/>
        <end position="238"/>
    </location>
</feature>
<evidence type="ECO:0000256" key="7">
    <source>
        <dbReference type="SAM" id="Phobius"/>
    </source>
</evidence>
<evidence type="ECO:0000256" key="4">
    <source>
        <dbReference type="ARBA" id="ARBA00022692"/>
    </source>
</evidence>